<dbReference type="EMBL" id="UWPJ01000027">
    <property type="protein sequence ID" value="VCU71488.1"/>
    <property type="molecule type" value="Genomic_DNA"/>
</dbReference>
<sequence>MKTRMKQAGGARRSMAAGIAAACCGLVFAAGAQAQDFPKGTVKLVVPGPAGSSIDNVARALAEHLGEAWRGTPVIIENRPGASTTIGAAWVAKAPADGHTLLLTPTPFAQTPFLYRNLPYDPVKSFAPVAQIADSQLWLAIGSDIPARTVGEFVALAKGAPGKYSYASAGAGTTLHLYGYELAKRGRVDLMHIPYKGVPPAVIDVAGGRVSAIFAALSDLEPQVQAHKLRILASTGAQRSSLTPDMPTLKELGFDGFETAGFLGLFAPAGTPAPVVEQIARAVSEAIATPRVGRALASYGYEPVRSSPQAFAALLKTQLEVWRRAIGEAGVQME</sequence>
<comment type="similarity">
    <text evidence="1">Belongs to the UPF0065 (bug) family.</text>
</comment>
<evidence type="ECO:0000313" key="3">
    <source>
        <dbReference type="EMBL" id="VCU71488.1"/>
    </source>
</evidence>
<proteinExistence type="inferred from homology"/>
<feature type="chain" id="PRO_5018039812" evidence="2">
    <location>
        <begin position="35"/>
        <end position="334"/>
    </location>
</feature>
<organism evidence="3 4">
    <name type="scientific">Pigmentiphaga humi</name>
    <dbReference type="NCBI Taxonomy" id="2478468"/>
    <lineage>
        <taxon>Bacteria</taxon>
        <taxon>Pseudomonadati</taxon>
        <taxon>Pseudomonadota</taxon>
        <taxon>Betaproteobacteria</taxon>
        <taxon>Burkholderiales</taxon>
        <taxon>Alcaligenaceae</taxon>
        <taxon>Pigmentiphaga</taxon>
    </lineage>
</organism>
<dbReference type="PANTHER" id="PTHR42928:SF5">
    <property type="entry name" value="BLR1237 PROTEIN"/>
    <property type="match status" value="1"/>
</dbReference>
<keyword evidence="4" id="KW-1185">Reference proteome</keyword>
<accession>A0A3P4B726</accession>
<evidence type="ECO:0000313" key="4">
    <source>
        <dbReference type="Proteomes" id="UP000277294"/>
    </source>
</evidence>
<dbReference type="PIRSF" id="PIRSF017082">
    <property type="entry name" value="YflP"/>
    <property type="match status" value="1"/>
</dbReference>
<dbReference type="Pfam" id="PF03401">
    <property type="entry name" value="TctC"/>
    <property type="match status" value="1"/>
</dbReference>
<protein>
    <submittedName>
        <fullName evidence="3">Tripartite tricarboxylate transporter family receptor</fullName>
    </submittedName>
</protein>
<dbReference type="RefSeq" id="WP_124081086.1">
    <property type="nucleotide sequence ID" value="NZ_UWPJ01000027.1"/>
</dbReference>
<dbReference type="OrthoDB" id="9780943at2"/>
<gene>
    <name evidence="3" type="ORF">PIGHUM_03573</name>
</gene>
<dbReference type="InterPro" id="IPR005064">
    <property type="entry name" value="BUG"/>
</dbReference>
<dbReference type="Gene3D" id="3.40.190.10">
    <property type="entry name" value="Periplasmic binding protein-like II"/>
    <property type="match status" value="1"/>
</dbReference>
<evidence type="ECO:0000256" key="1">
    <source>
        <dbReference type="ARBA" id="ARBA00006987"/>
    </source>
</evidence>
<dbReference type="InterPro" id="IPR042100">
    <property type="entry name" value="Bug_dom1"/>
</dbReference>
<reference evidence="3 4" key="1">
    <citation type="submission" date="2018-10" db="EMBL/GenBank/DDBJ databases">
        <authorList>
            <person name="Criscuolo A."/>
        </authorList>
    </citation>
    <scope>NUCLEOTIDE SEQUENCE [LARGE SCALE GENOMIC DNA]</scope>
    <source>
        <strain evidence="3">DnA1</strain>
    </source>
</reference>
<keyword evidence="2" id="KW-0732">Signal</keyword>
<dbReference type="SUPFAM" id="SSF53850">
    <property type="entry name" value="Periplasmic binding protein-like II"/>
    <property type="match status" value="1"/>
</dbReference>
<keyword evidence="3" id="KW-0675">Receptor</keyword>
<dbReference type="AlphaFoldDB" id="A0A3P4B726"/>
<feature type="signal peptide" evidence="2">
    <location>
        <begin position="1"/>
        <end position="34"/>
    </location>
</feature>
<dbReference type="PANTHER" id="PTHR42928">
    <property type="entry name" value="TRICARBOXYLATE-BINDING PROTEIN"/>
    <property type="match status" value="1"/>
</dbReference>
<evidence type="ECO:0000256" key="2">
    <source>
        <dbReference type="SAM" id="SignalP"/>
    </source>
</evidence>
<dbReference type="Gene3D" id="3.40.190.150">
    <property type="entry name" value="Bordetella uptake gene, domain 1"/>
    <property type="match status" value="1"/>
</dbReference>
<dbReference type="Proteomes" id="UP000277294">
    <property type="component" value="Unassembled WGS sequence"/>
</dbReference>
<name>A0A3P4B726_9BURK</name>